<dbReference type="InterPro" id="IPR045679">
    <property type="entry name" value="DUF6199"/>
</dbReference>
<keyword evidence="1" id="KW-0812">Transmembrane</keyword>
<sequence>MLLVLKIVFVVFAAVMVFFPRKIWDIFYGNFSENAEPHDAMLMAYRAAGIIALVVFIIRGIWGS</sequence>
<gene>
    <name evidence="3" type="ORF">SAMN02745138_02842</name>
</gene>
<accession>A0A1M6XRA1</accession>
<evidence type="ECO:0000256" key="1">
    <source>
        <dbReference type="SAM" id="Phobius"/>
    </source>
</evidence>
<evidence type="ECO:0000259" key="2">
    <source>
        <dbReference type="Pfam" id="PF19701"/>
    </source>
</evidence>
<dbReference type="Pfam" id="PF19701">
    <property type="entry name" value="DUF6199"/>
    <property type="match status" value="1"/>
</dbReference>
<keyword evidence="4" id="KW-1185">Reference proteome</keyword>
<protein>
    <recommendedName>
        <fullName evidence="2">DUF6199 domain-containing protein</fullName>
    </recommendedName>
</protein>
<organism evidence="3 4">
    <name type="scientific">Anaerotignum lactatifermentans DSM 14214</name>
    <dbReference type="NCBI Taxonomy" id="1121323"/>
    <lineage>
        <taxon>Bacteria</taxon>
        <taxon>Bacillati</taxon>
        <taxon>Bacillota</taxon>
        <taxon>Clostridia</taxon>
        <taxon>Lachnospirales</taxon>
        <taxon>Anaerotignaceae</taxon>
        <taxon>Anaerotignum</taxon>
    </lineage>
</organism>
<dbReference type="Proteomes" id="UP000183975">
    <property type="component" value="Unassembled WGS sequence"/>
</dbReference>
<feature type="transmembrane region" description="Helical" evidence="1">
    <location>
        <begin position="7"/>
        <end position="24"/>
    </location>
</feature>
<name>A0A1M6XRA1_9FIRM</name>
<dbReference type="GeneID" id="78175839"/>
<reference evidence="3 4" key="1">
    <citation type="submission" date="2016-11" db="EMBL/GenBank/DDBJ databases">
        <authorList>
            <person name="Jaros S."/>
            <person name="Januszkiewicz K."/>
            <person name="Wedrychowicz H."/>
        </authorList>
    </citation>
    <scope>NUCLEOTIDE SEQUENCE [LARGE SCALE GENOMIC DNA]</scope>
    <source>
        <strain evidence="3 4">DSM 14214</strain>
    </source>
</reference>
<dbReference type="AlphaFoldDB" id="A0A1M6XRA1"/>
<evidence type="ECO:0000313" key="4">
    <source>
        <dbReference type="Proteomes" id="UP000183975"/>
    </source>
</evidence>
<dbReference type="OrthoDB" id="9906438at2"/>
<dbReference type="RefSeq" id="WP_072852869.1">
    <property type="nucleotide sequence ID" value="NZ_FRAH01000065.1"/>
</dbReference>
<keyword evidence="1" id="KW-1133">Transmembrane helix</keyword>
<feature type="transmembrane region" description="Helical" evidence="1">
    <location>
        <begin position="44"/>
        <end position="62"/>
    </location>
</feature>
<proteinExistence type="predicted"/>
<evidence type="ECO:0000313" key="3">
    <source>
        <dbReference type="EMBL" id="SHL08379.1"/>
    </source>
</evidence>
<keyword evidence="1" id="KW-0472">Membrane</keyword>
<feature type="domain" description="DUF6199" evidence="2">
    <location>
        <begin position="6"/>
        <end position="58"/>
    </location>
</feature>
<dbReference type="EMBL" id="FRAH01000065">
    <property type="protein sequence ID" value="SHL08379.1"/>
    <property type="molecule type" value="Genomic_DNA"/>
</dbReference>